<protein>
    <submittedName>
        <fullName evidence="2">Sugar-transfer associated ATP-grasp domain-containing protein</fullName>
    </submittedName>
</protein>
<organism evidence="2 3">
    <name type="scientific">Lutimaribacter marinistellae</name>
    <dbReference type="NCBI Taxonomy" id="1820329"/>
    <lineage>
        <taxon>Bacteria</taxon>
        <taxon>Pseudomonadati</taxon>
        <taxon>Pseudomonadota</taxon>
        <taxon>Alphaproteobacteria</taxon>
        <taxon>Rhodobacterales</taxon>
        <taxon>Roseobacteraceae</taxon>
        <taxon>Lutimaribacter</taxon>
    </lineage>
</organism>
<keyword evidence="3" id="KW-1185">Reference proteome</keyword>
<dbReference type="SUPFAM" id="SSF56059">
    <property type="entry name" value="Glutathione synthetase ATP-binding domain-like"/>
    <property type="match status" value="1"/>
</dbReference>
<reference evidence="3" key="1">
    <citation type="journal article" date="2019" name="Int. J. Syst. Evol. Microbiol.">
        <title>The Global Catalogue of Microorganisms (GCM) 10K type strain sequencing project: providing services to taxonomists for standard genome sequencing and annotation.</title>
        <authorList>
            <consortium name="The Broad Institute Genomics Platform"/>
            <consortium name="The Broad Institute Genome Sequencing Center for Infectious Disease"/>
            <person name="Wu L."/>
            <person name="Ma J."/>
        </authorList>
    </citation>
    <scope>NUCLEOTIDE SEQUENCE [LARGE SCALE GENOMIC DNA]</scope>
    <source>
        <strain evidence="3">KCTC 42911</strain>
    </source>
</reference>
<comment type="caution">
    <text evidence="2">The sequence shown here is derived from an EMBL/GenBank/DDBJ whole genome shotgun (WGS) entry which is preliminary data.</text>
</comment>
<dbReference type="InterPro" id="IPR039523">
    <property type="entry name" value="RimK-rel_E_lig_ATP-grasp"/>
</dbReference>
<gene>
    <name evidence="2" type="ORF">ACFORG_01580</name>
</gene>
<accession>A0ABV7TCD3</accession>
<proteinExistence type="predicted"/>
<dbReference type="RefSeq" id="WP_386733620.1">
    <property type="nucleotide sequence ID" value="NZ_JBHRXI010000001.1"/>
</dbReference>
<dbReference type="EMBL" id="JBHRXI010000001">
    <property type="protein sequence ID" value="MFC3612437.1"/>
    <property type="molecule type" value="Genomic_DNA"/>
</dbReference>
<sequence>MTLPQHLQTGHHERLMESIQDPVNLKYLRRFMTDFAKDPASITDKQATWLYDQGFLPEKIELYDFDTYDIALYLSDVQRWMTREVNGEYSIVFNNKILFTQVFRNFCKVAPITAIWRNGRIIPYDDVWEKCVTGQLEEPRKFVIKPLGGGGGGNVYFVQVGRKSAVIESNEVGRERFTLPVERLADVFIGAKVPFMVTEFIYQGEFTKRLYPLTVNTVRMLVVRDPETLLPHVVRTVQRMGTASSYPIDNFSLGGLSAEIDIETGVLGPAVAAAGPHKGPRWEYHPNTGEPIAGQVVPNWSAVVEGMKSLFLQVPYISYCGFDLILMDDDVVVLEGNSYSQVRLFQMHRPLLPDPVYVKVLKHNGIFQQ</sequence>
<dbReference type="Pfam" id="PF14397">
    <property type="entry name" value="ATPgrasp_ST"/>
    <property type="match status" value="1"/>
</dbReference>
<evidence type="ECO:0000313" key="3">
    <source>
        <dbReference type="Proteomes" id="UP001595629"/>
    </source>
</evidence>
<dbReference type="Proteomes" id="UP001595629">
    <property type="component" value="Unassembled WGS sequence"/>
</dbReference>
<evidence type="ECO:0000313" key="2">
    <source>
        <dbReference type="EMBL" id="MFC3612437.1"/>
    </source>
</evidence>
<feature type="domain" description="Alpha-L-glutamate ligase-related protein ATP-grasp" evidence="1">
    <location>
        <begin position="89"/>
        <end position="347"/>
    </location>
</feature>
<name>A0ABV7TCD3_9RHOB</name>
<evidence type="ECO:0000259" key="1">
    <source>
        <dbReference type="Pfam" id="PF14397"/>
    </source>
</evidence>